<gene>
    <name evidence="3" type="ORF">L195_g026948</name>
</gene>
<dbReference type="InterPro" id="IPR012337">
    <property type="entry name" value="RNaseH-like_sf"/>
</dbReference>
<evidence type="ECO:0000313" key="4">
    <source>
        <dbReference type="Proteomes" id="UP000236291"/>
    </source>
</evidence>
<keyword evidence="1" id="KW-0540">Nuclease</keyword>
<dbReference type="InterPro" id="IPR051132">
    <property type="entry name" value="3-5_Exonuclease_domain"/>
</dbReference>
<evidence type="ECO:0000256" key="2">
    <source>
        <dbReference type="ARBA" id="ARBA00022801"/>
    </source>
</evidence>
<proteinExistence type="predicted"/>
<dbReference type="SUPFAM" id="SSF53098">
    <property type="entry name" value="Ribonuclease H-like"/>
    <property type="match status" value="1"/>
</dbReference>
<accession>A0A2K3KXR3</accession>
<organism evidence="3 4">
    <name type="scientific">Trifolium pratense</name>
    <name type="common">Red clover</name>
    <dbReference type="NCBI Taxonomy" id="57577"/>
    <lineage>
        <taxon>Eukaryota</taxon>
        <taxon>Viridiplantae</taxon>
        <taxon>Streptophyta</taxon>
        <taxon>Embryophyta</taxon>
        <taxon>Tracheophyta</taxon>
        <taxon>Spermatophyta</taxon>
        <taxon>Magnoliopsida</taxon>
        <taxon>eudicotyledons</taxon>
        <taxon>Gunneridae</taxon>
        <taxon>Pentapetalae</taxon>
        <taxon>rosids</taxon>
        <taxon>fabids</taxon>
        <taxon>Fabales</taxon>
        <taxon>Fabaceae</taxon>
        <taxon>Papilionoideae</taxon>
        <taxon>50 kb inversion clade</taxon>
        <taxon>NPAAA clade</taxon>
        <taxon>Hologalegina</taxon>
        <taxon>IRL clade</taxon>
        <taxon>Trifolieae</taxon>
        <taxon>Trifolium</taxon>
    </lineage>
</organism>
<keyword evidence="3" id="KW-0269">Exonuclease</keyword>
<dbReference type="OrthoDB" id="446462at2759"/>
<name>A0A2K3KXR3_TRIPR</name>
<evidence type="ECO:0000256" key="1">
    <source>
        <dbReference type="ARBA" id="ARBA00022722"/>
    </source>
</evidence>
<sequence length="212" mass="23831">MSSGYGDLDHVETFNLNFTSIKTTVTCKRDVVDDHISAFLRSQSGFYNKTKVFGFDTEWLVHNPGASAISSKCAALHLFYGNACLIILLSRFEIVPQSLVNFLRHPNFTFVGFGINDNVAKLEKNYGFGCKNAVELGPLAATVMKRPRLSYFGVDELLLAVNGIDLANQRPLSFAFVWDKYEDRKELAKIATISVYSYHMIGTKLLAQDWRL</sequence>
<reference evidence="3 4" key="2">
    <citation type="journal article" date="2017" name="Front. Plant Sci.">
        <title>Gene Classification and Mining of Molecular Markers Useful in Red Clover (Trifolium pratense) Breeding.</title>
        <authorList>
            <person name="Istvanek J."/>
            <person name="Dluhosova J."/>
            <person name="Dluhos P."/>
            <person name="Patkova L."/>
            <person name="Nedelnik J."/>
            <person name="Repkova J."/>
        </authorList>
    </citation>
    <scope>NUCLEOTIDE SEQUENCE [LARGE SCALE GENOMIC DNA]</scope>
    <source>
        <strain evidence="4">cv. Tatra</strain>
        <tissue evidence="3">Young leaves</tissue>
    </source>
</reference>
<dbReference type="InterPro" id="IPR036397">
    <property type="entry name" value="RNaseH_sf"/>
</dbReference>
<dbReference type="Proteomes" id="UP000236291">
    <property type="component" value="Unassembled WGS sequence"/>
</dbReference>
<keyword evidence="2" id="KW-0378">Hydrolase</keyword>
<dbReference type="EMBL" id="ASHM01022849">
    <property type="protein sequence ID" value="PNX71077.1"/>
    <property type="molecule type" value="Genomic_DNA"/>
</dbReference>
<comment type="caution">
    <text evidence="3">The sequence shown here is derived from an EMBL/GenBank/DDBJ whole genome shotgun (WGS) entry which is preliminary data.</text>
</comment>
<dbReference type="GO" id="GO:0008408">
    <property type="term" value="F:3'-5' exonuclease activity"/>
    <property type="evidence" value="ECO:0007669"/>
    <property type="project" value="TreeGrafter"/>
</dbReference>
<dbReference type="AlphaFoldDB" id="A0A2K3KXR3"/>
<dbReference type="GO" id="GO:0003676">
    <property type="term" value="F:nucleic acid binding"/>
    <property type="evidence" value="ECO:0007669"/>
    <property type="project" value="InterPro"/>
</dbReference>
<dbReference type="PANTHER" id="PTHR13620:SF121">
    <property type="entry name" value="EMB|CAB82946.1-RELATED"/>
    <property type="match status" value="1"/>
</dbReference>
<dbReference type="GO" id="GO:0005634">
    <property type="term" value="C:nucleus"/>
    <property type="evidence" value="ECO:0007669"/>
    <property type="project" value="TreeGrafter"/>
</dbReference>
<dbReference type="PANTHER" id="PTHR13620">
    <property type="entry name" value="3-5 EXONUCLEASE"/>
    <property type="match status" value="1"/>
</dbReference>
<dbReference type="Gene3D" id="3.30.420.10">
    <property type="entry name" value="Ribonuclease H-like superfamily/Ribonuclease H"/>
    <property type="match status" value="1"/>
</dbReference>
<protein>
    <submittedName>
        <fullName evidence="3">Werner syndrome-like exonuclease-like protein</fullName>
    </submittedName>
</protein>
<dbReference type="ExpressionAtlas" id="A0A2K3KXR3">
    <property type="expression patterns" value="baseline"/>
</dbReference>
<dbReference type="GO" id="GO:0005737">
    <property type="term" value="C:cytoplasm"/>
    <property type="evidence" value="ECO:0007669"/>
    <property type="project" value="TreeGrafter"/>
</dbReference>
<evidence type="ECO:0000313" key="3">
    <source>
        <dbReference type="EMBL" id="PNX71077.1"/>
    </source>
</evidence>
<reference evidence="3 4" key="1">
    <citation type="journal article" date="2014" name="Am. J. Bot.">
        <title>Genome assembly and annotation for red clover (Trifolium pratense; Fabaceae).</title>
        <authorList>
            <person name="Istvanek J."/>
            <person name="Jaros M."/>
            <person name="Krenek A."/>
            <person name="Repkova J."/>
        </authorList>
    </citation>
    <scope>NUCLEOTIDE SEQUENCE [LARGE SCALE GENOMIC DNA]</scope>
    <source>
        <strain evidence="4">cv. Tatra</strain>
        <tissue evidence="3">Young leaves</tissue>
    </source>
</reference>
<dbReference type="STRING" id="57577.A0A2K3KXR3"/>